<dbReference type="VEuPathDB" id="FungiDB:BDEG_24393"/>
<dbReference type="AlphaFoldDB" id="A0A177WKQ8"/>
<name>A0A177WKQ8_BATDL</name>
<gene>
    <name evidence="2" type="ORF">BDEG_24393</name>
</gene>
<sequence length="348" mass="38731">MYPSPSADPSVASQSEIRKTLNSTDQPPLPSTVPSDTIDLNQSSFNQIGNSAKNKETSVRSTPSKTEDGLDTNTCKRAEPTALERLIFATTEKPPLQPSNMNIQPNEIKSLKRPVSSCELPLFSTTFDSVPKSRLKKTSQKRESESGNSTNYLNSRLDAFLKKSTPLMQDKAREMQGTDSILVQKHLDNPSLVILRHRYQRLCNFKHTQSTNSDDSLKTAKHNTISAVGLVSIPNTDLSQSPCVAVFHNGQLWIVNITRLEETVLYHVLCDSFQIQSQDLETPILLTRDIICDDALLEWIRGLPRDSDTSCITDHRINSNGFKMKWDTESDIPIVTSVNTAVKSLGTV</sequence>
<proteinExistence type="predicted"/>
<dbReference type="Proteomes" id="UP000077115">
    <property type="component" value="Unassembled WGS sequence"/>
</dbReference>
<evidence type="ECO:0000313" key="3">
    <source>
        <dbReference type="Proteomes" id="UP000077115"/>
    </source>
</evidence>
<feature type="compositionally biased region" description="Polar residues" evidence="1">
    <location>
        <begin position="11"/>
        <end position="52"/>
    </location>
</feature>
<feature type="region of interest" description="Disordered" evidence="1">
    <location>
        <begin position="1"/>
        <end position="73"/>
    </location>
</feature>
<dbReference type="OrthoDB" id="10263226at2759"/>
<organism evidence="2 3">
    <name type="scientific">Batrachochytrium dendrobatidis (strain JEL423)</name>
    <dbReference type="NCBI Taxonomy" id="403673"/>
    <lineage>
        <taxon>Eukaryota</taxon>
        <taxon>Fungi</taxon>
        <taxon>Fungi incertae sedis</taxon>
        <taxon>Chytridiomycota</taxon>
        <taxon>Chytridiomycota incertae sedis</taxon>
        <taxon>Chytridiomycetes</taxon>
        <taxon>Rhizophydiales</taxon>
        <taxon>Rhizophydiales incertae sedis</taxon>
        <taxon>Batrachochytrium</taxon>
    </lineage>
</organism>
<dbReference type="EMBL" id="DS022304">
    <property type="protein sequence ID" value="OAJ40687.1"/>
    <property type="molecule type" value="Genomic_DNA"/>
</dbReference>
<accession>A0A177WKQ8</accession>
<protein>
    <submittedName>
        <fullName evidence="2">Uncharacterized protein</fullName>
    </submittedName>
</protein>
<dbReference type="STRING" id="403673.A0A177WKQ8"/>
<reference evidence="2 3" key="1">
    <citation type="submission" date="2006-10" db="EMBL/GenBank/DDBJ databases">
        <title>The Genome Sequence of Batrachochytrium dendrobatidis JEL423.</title>
        <authorList>
            <consortium name="The Broad Institute Genome Sequencing Platform"/>
            <person name="Birren B."/>
            <person name="Lander E."/>
            <person name="Galagan J."/>
            <person name="Cuomo C."/>
            <person name="Devon K."/>
            <person name="Jaffe D."/>
            <person name="Butler J."/>
            <person name="Alvarez P."/>
            <person name="Gnerre S."/>
            <person name="Grabherr M."/>
            <person name="Kleber M."/>
            <person name="Mauceli E."/>
            <person name="Brockman W."/>
            <person name="Young S."/>
            <person name="LaButti K."/>
            <person name="Sykes S."/>
            <person name="DeCaprio D."/>
            <person name="Crawford M."/>
            <person name="Koehrsen M."/>
            <person name="Engels R."/>
            <person name="Montgomery P."/>
            <person name="Pearson M."/>
            <person name="Howarth C."/>
            <person name="Larson L."/>
            <person name="White J."/>
            <person name="O'Leary S."/>
            <person name="Kodira C."/>
            <person name="Zeng Q."/>
            <person name="Yandava C."/>
            <person name="Alvarado L."/>
            <person name="Longcore J."/>
            <person name="James T."/>
        </authorList>
    </citation>
    <scope>NUCLEOTIDE SEQUENCE [LARGE SCALE GENOMIC DNA]</scope>
    <source>
        <strain evidence="2 3">JEL423</strain>
    </source>
</reference>
<evidence type="ECO:0000256" key="1">
    <source>
        <dbReference type="SAM" id="MobiDB-lite"/>
    </source>
</evidence>
<reference evidence="2 3" key="2">
    <citation type="submission" date="2016-05" db="EMBL/GenBank/DDBJ databases">
        <title>Lineage-specific infection strategies underlie the spectrum of fungal disease in amphibians.</title>
        <authorList>
            <person name="Cuomo C.A."/>
            <person name="Farrer R.A."/>
            <person name="James T."/>
            <person name="Longcore J."/>
            <person name="Birren B."/>
        </authorList>
    </citation>
    <scope>NUCLEOTIDE SEQUENCE [LARGE SCALE GENOMIC DNA]</scope>
    <source>
        <strain evidence="2 3">JEL423</strain>
    </source>
</reference>
<evidence type="ECO:0000313" key="2">
    <source>
        <dbReference type="EMBL" id="OAJ40687.1"/>
    </source>
</evidence>